<dbReference type="KEGG" id="aqt:FN924_03690"/>
<gene>
    <name evidence="1" type="ORF">FN924_03690</name>
</gene>
<evidence type="ECO:0000313" key="2">
    <source>
        <dbReference type="Proteomes" id="UP000315215"/>
    </source>
</evidence>
<organism evidence="1 2">
    <name type="scientific">Radiobacillus deserti</name>
    <dbReference type="NCBI Taxonomy" id="2594883"/>
    <lineage>
        <taxon>Bacteria</taxon>
        <taxon>Bacillati</taxon>
        <taxon>Bacillota</taxon>
        <taxon>Bacilli</taxon>
        <taxon>Bacillales</taxon>
        <taxon>Bacillaceae</taxon>
        <taxon>Radiobacillus</taxon>
    </lineage>
</organism>
<dbReference type="AlphaFoldDB" id="A0A516KD93"/>
<dbReference type="EMBL" id="CP041666">
    <property type="protein sequence ID" value="QDP39369.1"/>
    <property type="molecule type" value="Genomic_DNA"/>
</dbReference>
<reference evidence="1 2" key="1">
    <citation type="submission" date="2019-07" db="EMBL/GenBank/DDBJ databases">
        <authorList>
            <person name="Li J."/>
        </authorList>
    </citation>
    <scope>NUCLEOTIDE SEQUENCE [LARGE SCALE GENOMIC DNA]</scope>
    <source>
        <strain evidence="1 2">TKL69</strain>
    </source>
</reference>
<dbReference type="RefSeq" id="WP_143892119.1">
    <property type="nucleotide sequence ID" value="NZ_CP041666.1"/>
</dbReference>
<protein>
    <submittedName>
        <fullName evidence="1">Uncharacterized protein</fullName>
    </submittedName>
</protein>
<sequence length="136" mass="15785">MKKFITILGTILFAIFVVRAFTYFATGSVSQKEYAQQLVEEQLDANPEIDKYKILEVIPYGEKNFINATVMGLPQDHATQLEIEVRVKETTVKGLEYEQSYYHVFFKLEGEEEWKYGRKISTGTTSGTQQYELEDY</sequence>
<evidence type="ECO:0000313" key="1">
    <source>
        <dbReference type="EMBL" id="QDP39369.1"/>
    </source>
</evidence>
<name>A0A516KD93_9BACI</name>
<accession>A0A516KD93</accession>
<dbReference type="Proteomes" id="UP000315215">
    <property type="component" value="Chromosome"/>
</dbReference>
<proteinExistence type="predicted"/>
<keyword evidence="2" id="KW-1185">Reference proteome</keyword>